<feature type="transmembrane region" description="Helical" evidence="1">
    <location>
        <begin position="43"/>
        <end position="69"/>
    </location>
</feature>
<dbReference type="EMBL" id="CAJHCQ010000021">
    <property type="protein sequence ID" value="CAD6556545.1"/>
    <property type="molecule type" value="Genomic_DNA"/>
</dbReference>
<protein>
    <recommendedName>
        <fullName evidence="4">Membrane protein YqjE</fullName>
    </recommendedName>
</protein>
<dbReference type="RefSeq" id="WP_201699657.1">
    <property type="nucleotide sequence ID" value="NZ_CAJHCQ010000021.1"/>
</dbReference>
<dbReference type="Pfam" id="PF07332">
    <property type="entry name" value="Phage_holin_3_6"/>
    <property type="match status" value="1"/>
</dbReference>
<keyword evidence="1" id="KW-0812">Transmembrane</keyword>
<keyword evidence="3" id="KW-1185">Reference proteome</keyword>
<evidence type="ECO:0000313" key="2">
    <source>
        <dbReference type="EMBL" id="CAD6556545.1"/>
    </source>
</evidence>
<dbReference type="Proteomes" id="UP000656319">
    <property type="component" value="Unassembled WGS sequence"/>
</dbReference>
<accession>A0ABM8P517</accession>
<keyword evidence="1" id="KW-0472">Membrane</keyword>
<comment type="caution">
    <text evidence="2">The sequence shown here is derived from an EMBL/GenBank/DDBJ whole genome shotgun (WGS) entry which is preliminary data.</text>
</comment>
<evidence type="ECO:0008006" key="4">
    <source>
        <dbReference type="Google" id="ProtNLM"/>
    </source>
</evidence>
<keyword evidence="1" id="KW-1133">Transmembrane helix</keyword>
<organism evidence="2 3">
    <name type="scientific">Paraburkholderia hiiakae</name>
    <dbReference type="NCBI Taxonomy" id="1081782"/>
    <lineage>
        <taxon>Bacteria</taxon>
        <taxon>Pseudomonadati</taxon>
        <taxon>Pseudomonadota</taxon>
        <taxon>Betaproteobacteria</taxon>
        <taxon>Burkholderiales</taxon>
        <taxon>Burkholderiaceae</taxon>
        <taxon>Paraburkholderia</taxon>
    </lineage>
</organism>
<evidence type="ECO:0000256" key="1">
    <source>
        <dbReference type="SAM" id="Phobius"/>
    </source>
</evidence>
<evidence type="ECO:0000313" key="3">
    <source>
        <dbReference type="Proteomes" id="UP000656319"/>
    </source>
</evidence>
<name>A0ABM8P517_9BURK</name>
<dbReference type="InterPro" id="IPR009937">
    <property type="entry name" value="Phage_holin_3_6"/>
</dbReference>
<proteinExistence type="predicted"/>
<sequence>MLIQSKLDSWRNVSRFALLCVGEYGELLSVELAETRARLTREIIALVALAVSGLFSLSFFCIALIASAWNTRYSLAVVWAVAIAWFALSITAWLSYRAQRPVQSFGILKRELRADLETLKEALK</sequence>
<reference evidence="2 3" key="1">
    <citation type="submission" date="2020-10" db="EMBL/GenBank/DDBJ databases">
        <authorList>
            <person name="Peeters C."/>
        </authorList>
    </citation>
    <scope>NUCLEOTIDE SEQUENCE [LARGE SCALE GENOMIC DNA]</scope>
    <source>
        <strain evidence="2 3">LMG 27952</strain>
    </source>
</reference>
<gene>
    <name evidence="2" type="ORF">LMG27952_06134</name>
</gene>
<feature type="transmembrane region" description="Helical" evidence="1">
    <location>
        <begin position="75"/>
        <end position="96"/>
    </location>
</feature>